<organism evidence="3 4">
    <name type="scientific">Venustampulla echinocandica</name>
    <dbReference type="NCBI Taxonomy" id="2656787"/>
    <lineage>
        <taxon>Eukaryota</taxon>
        <taxon>Fungi</taxon>
        <taxon>Dikarya</taxon>
        <taxon>Ascomycota</taxon>
        <taxon>Pezizomycotina</taxon>
        <taxon>Leotiomycetes</taxon>
        <taxon>Helotiales</taxon>
        <taxon>Pleuroascaceae</taxon>
        <taxon>Venustampulla</taxon>
    </lineage>
</organism>
<sequence length="433" mass="46825">MATSTTVALLLGIFASVACASANTLQNNSNSKFHPVAKTCGPSTAKIACVYRYGTLLPPSFSRDQLPTVGYTGTLVPDDPSWNLVVDADFVIFDEKRGLEVLGAAPTIQKKYIDVLNVIHEAPIYVPDLNKLFVTQDGPPGNLSNLVIDLNYDPPTVASFVTDPPVYQPTGGILHDNMIYWAIQGNNVSLPNGLKQRPGVVRVDPKTLKAEWLINNFYGFFFGGLNDLTVDPNGDIWFTDSDYAFGLGLADNSNQLQLATYRFRPSTGEINVVDTSLEHPNGIVFSRDGKTVYISDTGLETVGPVASKGAYDYPIRIYFTSTLARNIYAFDVNYTPKGAYLTGKRSIFQSLEGSPDGLKVAANGYLVVGSGLSNGADILDGDGSLIARIQTDHPVENVAFTGKDLKTVFLTGIGGITRVQWNLTGPDPNKFFV</sequence>
<dbReference type="Proteomes" id="UP000254866">
    <property type="component" value="Unassembled WGS sequence"/>
</dbReference>
<evidence type="ECO:0000313" key="4">
    <source>
        <dbReference type="Proteomes" id="UP000254866"/>
    </source>
</evidence>
<dbReference type="InterPro" id="IPR052988">
    <property type="entry name" value="Oryzine_lactonohydrolase"/>
</dbReference>
<dbReference type="OrthoDB" id="423498at2759"/>
<dbReference type="Pfam" id="PF08450">
    <property type="entry name" value="SGL"/>
    <property type="match status" value="2"/>
</dbReference>
<evidence type="ECO:0000256" key="1">
    <source>
        <dbReference type="SAM" id="SignalP"/>
    </source>
</evidence>
<comment type="caution">
    <text evidence="3">The sequence shown here is derived from an EMBL/GenBank/DDBJ whole genome shotgun (WGS) entry which is preliminary data.</text>
</comment>
<dbReference type="AlphaFoldDB" id="A0A370TG29"/>
<evidence type="ECO:0000259" key="2">
    <source>
        <dbReference type="Pfam" id="PF08450"/>
    </source>
</evidence>
<gene>
    <name evidence="3" type="ORF">BP5553_08220</name>
</gene>
<keyword evidence="4" id="KW-1185">Reference proteome</keyword>
<evidence type="ECO:0000313" key="3">
    <source>
        <dbReference type="EMBL" id="RDL33852.1"/>
    </source>
</evidence>
<feature type="domain" description="SMP-30/Gluconolactonase/LRE-like region" evidence="2">
    <location>
        <begin position="199"/>
        <end position="298"/>
    </location>
</feature>
<dbReference type="PANTHER" id="PTHR47064:SF2">
    <property type="entry name" value="SMP-30_GLUCONOLACTONASE_LRE-LIKE REGION DOMAIN-CONTAINING PROTEIN-RELATED"/>
    <property type="match status" value="1"/>
</dbReference>
<dbReference type="GeneID" id="43601069"/>
<proteinExistence type="predicted"/>
<feature type="domain" description="SMP-30/Gluconolactonase/LRE-like region" evidence="2">
    <location>
        <begin position="317"/>
        <end position="411"/>
    </location>
</feature>
<dbReference type="STRING" id="2656787.A0A370TG29"/>
<dbReference type="RefSeq" id="XP_031867134.1">
    <property type="nucleotide sequence ID" value="XM_032016843.1"/>
</dbReference>
<reference evidence="3 4" key="1">
    <citation type="journal article" date="2018" name="IMA Fungus">
        <title>IMA Genome-F 9: Draft genome sequence of Annulohypoxylon stygium, Aspergillus mulundensis, Berkeleyomyces basicola (syn. Thielaviopsis basicola), Ceratocystis smalleyi, two Cercospora beticola strains, Coleophoma cylindrospora, Fusarium fracticaudum, Phialophora cf. hyalina, and Morchella septimelata.</title>
        <authorList>
            <person name="Wingfield B.D."/>
            <person name="Bills G.F."/>
            <person name="Dong Y."/>
            <person name="Huang W."/>
            <person name="Nel W.J."/>
            <person name="Swalarsk-Parry B.S."/>
            <person name="Vaghefi N."/>
            <person name="Wilken P.M."/>
            <person name="An Z."/>
            <person name="de Beer Z.W."/>
            <person name="De Vos L."/>
            <person name="Chen L."/>
            <person name="Duong T.A."/>
            <person name="Gao Y."/>
            <person name="Hammerbacher A."/>
            <person name="Kikkert J.R."/>
            <person name="Li Y."/>
            <person name="Li H."/>
            <person name="Li K."/>
            <person name="Li Q."/>
            <person name="Liu X."/>
            <person name="Ma X."/>
            <person name="Naidoo K."/>
            <person name="Pethybridge S.J."/>
            <person name="Sun J."/>
            <person name="Steenkamp E.T."/>
            <person name="van der Nest M.A."/>
            <person name="van Wyk S."/>
            <person name="Wingfield M.J."/>
            <person name="Xiong C."/>
            <person name="Yue Q."/>
            <person name="Zhang X."/>
        </authorList>
    </citation>
    <scope>NUCLEOTIDE SEQUENCE [LARGE SCALE GENOMIC DNA]</scope>
    <source>
        <strain evidence="3 4">BP 5553</strain>
    </source>
</reference>
<protein>
    <recommendedName>
        <fullName evidence="2">SMP-30/Gluconolactonase/LRE-like region domain-containing protein</fullName>
    </recommendedName>
</protein>
<dbReference type="PANTHER" id="PTHR47064">
    <property type="entry name" value="PUTATIVE (AFU_ORTHOLOGUE AFUA_1G08990)-RELATED"/>
    <property type="match status" value="1"/>
</dbReference>
<feature type="signal peptide" evidence="1">
    <location>
        <begin position="1"/>
        <end position="22"/>
    </location>
</feature>
<accession>A0A370TG29</accession>
<keyword evidence="1" id="KW-0732">Signal</keyword>
<dbReference type="Gene3D" id="2.120.10.30">
    <property type="entry name" value="TolB, C-terminal domain"/>
    <property type="match status" value="1"/>
</dbReference>
<dbReference type="InterPro" id="IPR011042">
    <property type="entry name" value="6-blade_b-propeller_TolB-like"/>
</dbReference>
<dbReference type="EMBL" id="NPIC01000008">
    <property type="protein sequence ID" value="RDL33852.1"/>
    <property type="molecule type" value="Genomic_DNA"/>
</dbReference>
<feature type="chain" id="PRO_5016629697" description="SMP-30/Gluconolactonase/LRE-like region domain-containing protein" evidence="1">
    <location>
        <begin position="23"/>
        <end position="433"/>
    </location>
</feature>
<dbReference type="InterPro" id="IPR013658">
    <property type="entry name" value="SGL"/>
</dbReference>
<name>A0A370TG29_9HELO</name>
<dbReference type="SUPFAM" id="SSF63829">
    <property type="entry name" value="Calcium-dependent phosphotriesterase"/>
    <property type="match status" value="1"/>
</dbReference>